<evidence type="ECO:0000313" key="4">
    <source>
        <dbReference type="Proteomes" id="UP000075025"/>
    </source>
</evidence>
<gene>
    <name evidence="3" type="ORF">NS220_03670</name>
</gene>
<dbReference type="EMBL" id="LDRT01000019">
    <property type="protein sequence ID" value="KTR96051.1"/>
    <property type="molecule type" value="Genomic_DNA"/>
</dbReference>
<dbReference type="AlphaFoldDB" id="A0A147EZU1"/>
<accession>A0A147EZU1</accession>
<dbReference type="Proteomes" id="UP000075025">
    <property type="component" value="Unassembled WGS sequence"/>
</dbReference>
<evidence type="ECO:0000313" key="3">
    <source>
        <dbReference type="EMBL" id="KTR96051.1"/>
    </source>
</evidence>
<feature type="signal peptide" evidence="2">
    <location>
        <begin position="1"/>
        <end position="23"/>
    </location>
</feature>
<dbReference type="PROSITE" id="PS51257">
    <property type="entry name" value="PROKAR_LIPOPROTEIN"/>
    <property type="match status" value="1"/>
</dbReference>
<name>A0A147EZU1_MICTE</name>
<evidence type="ECO:0008006" key="5">
    <source>
        <dbReference type="Google" id="ProtNLM"/>
    </source>
</evidence>
<comment type="caution">
    <text evidence="3">The sequence shown here is derived from an EMBL/GenBank/DDBJ whole genome shotgun (WGS) entry which is preliminary data.</text>
</comment>
<feature type="chain" id="PRO_5038367942" description="DUF3558 domain-containing protein" evidence="2">
    <location>
        <begin position="24"/>
        <end position="197"/>
    </location>
</feature>
<reference evidence="3 4" key="1">
    <citation type="journal article" date="2016" name="Front. Microbiol.">
        <title>Genomic Resource of Rice Seed Associated Bacteria.</title>
        <authorList>
            <person name="Midha S."/>
            <person name="Bansal K."/>
            <person name="Sharma S."/>
            <person name="Kumar N."/>
            <person name="Patil P.P."/>
            <person name="Chaudhry V."/>
            <person name="Patil P.B."/>
        </authorList>
    </citation>
    <scope>NUCLEOTIDE SEQUENCE [LARGE SCALE GENOMIC DNA]</scope>
    <source>
        <strain evidence="3 4">NS220</strain>
    </source>
</reference>
<feature type="region of interest" description="Disordered" evidence="1">
    <location>
        <begin position="29"/>
        <end position="51"/>
    </location>
</feature>
<proteinExistence type="predicted"/>
<evidence type="ECO:0000256" key="2">
    <source>
        <dbReference type="SAM" id="SignalP"/>
    </source>
</evidence>
<keyword evidence="2" id="KW-0732">Signal</keyword>
<organism evidence="3 4">
    <name type="scientific">Microbacterium testaceum</name>
    <name type="common">Aureobacterium testaceum</name>
    <name type="synonym">Brevibacterium testaceum</name>
    <dbReference type="NCBI Taxonomy" id="2033"/>
    <lineage>
        <taxon>Bacteria</taxon>
        <taxon>Bacillati</taxon>
        <taxon>Actinomycetota</taxon>
        <taxon>Actinomycetes</taxon>
        <taxon>Micrococcales</taxon>
        <taxon>Microbacteriaceae</taxon>
        <taxon>Microbacterium</taxon>
    </lineage>
</organism>
<protein>
    <recommendedName>
        <fullName evidence="5">DUF3558 domain-containing protein</fullName>
    </recommendedName>
</protein>
<dbReference type="RefSeq" id="WP_058622747.1">
    <property type="nucleotide sequence ID" value="NZ_LDRT01000019.1"/>
</dbReference>
<dbReference type="PATRIC" id="fig|2033.6.peg.1382"/>
<sequence length="197" mass="20711">MPRRVIRPAGAALFAVAAVLALAACAPEGEGSAAPTSSPTESTVVPTATPIPTITPTVAPVAIPTDCRAMLSADVQAQLASVPLNDPSVGPSGPQSDGSLICVWRDPSADTTQLQTRITRIDRGPALDMLNELVATQGFSCYTPDDGTRCEKTWINDKYPVNDGRTLFYRDDVLIDTQYSNLAPTGYTASIITSIFG</sequence>
<dbReference type="OrthoDB" id="5123394at2"/>
<evidence type="ECO:0000256" key="1">
    <source>
        <dbReference type="SAM" id="MobiDB-lite"/>
    </source>
</evidence>